<comment type="caution">
    <text evidence="3">The sequence shown here is derived from an EMBL/GenBank/DDBJ whole genome shotgun (WGS) entry which is preliminary data.</text>
</comment>
<feature type="signal peptide" evidence="1">
    <location>
        <begin position="1"/>
        <end position="26"/>
    </location>
</feature>
<evidence type="ECO:0000313" key="4">
    <source>
        <dbReference type="Proteomes" id="UP001180453"/>
    </source>
</evidence>
<keyword evidence="4" id="KW-1185">Reference proteome</keyword>
<gene>
    <name evidence="3" type="ORF">J2X20_003709</name>
</gene>
<evidence type="ECO:0000256" key="1">
    <source>
        <dbReference type="SAM" id="SignalP"/>
    </source>
</evidence>
<dbReference type="Pfam" id="PF07589">
    <property type="entry name" value="PEP-CTERM"/>
    <property type="match status" value="1"/>
</dbReference>
<proteinExistence type="predicted"/>
<feature type="domain" description="Ice-binding protein C-terminal" evidence="2">
    <location>
        <begin position="279"/>
        <end position="299"/>
    </location>
</feature>
<dbReference type="RefSeq" id="WP_310267536.1">
    <property type="nucleotide sequence ID" value="NZ_JAVDXU010000002.1"/>
</dbReference>
<organism evidence="3 4">
    <name type="scientific">Roseateles saccharophilus</name>
    <name type="common">Pseudomonas saccharophila</name>
    <dbReference type="NCBI Taxonomy" id="304"/>
    <lineage>
        <taxon>Bacteria</taxon>
        <taxon>Pseudomonadati</taxon>
        <taxon>Pseudomonadota</taxon>
        <taxon>Betaproteobacteria</taxon>
        <taxon>Burkholderiales</taxon>
        <taxon>Sphaerotilaceae</taxon>
        <taxon>Roseateles</taxon>
    </lineage>
</organism>
<accession>A0ABU1YQB7</accession>
<dbReference type="EMBL" id="JAVDXU010000002">
    <property type="protein sequence ID" value="MDR7271051.1"/>
    <property type="molecule type" value="Genomic_DNA"/>
</dbReference>
<keyword evidence="1" id="KW-0732">Signal</keyword>
<dbReference type="NCBIfam" id="TIGR02595">
    <property type="entry name" value="PEP_CTERM"/>
    <property type="match status" value="1"/>
</dbReference>
<dbReference type="InterPro" id="IPR013424">
    <property type="entry name" value="Ice-binding_C"/>
</dbReference>
<sequence length="305" mass="29941">MPGLASPVVRTILLAIAWVAVGAARAQPALPAAQAYAQATSTDFAGNACDSGLQIGIGSVSAGCASVSSGVNAGSVATAGSGAVRLTANADTHSTGTDSHAGIGWSSASFVDWIAIAGPAGKTGMLTGTIYFSGGIGAKANGSANTSTNAGASYSFSASLFGQNVALSGGVLQATNSVSNSTNPAGGAFTVTAPISFGSDGWALGSMTMTAITQAESAARPYRETSISPIIDADARASAAFGHTLYWGGISSLTVDGVELNGYALTSASGADYRFSTAPVPEPSAFALLLAGLGAIAWRKGRSRG</sequence>
<evidence type="ECO:0000259" key="2">
    <source>
        <dbReference type="Pfam" id="PF07589"/>
    </source>
</evidence>
<feature type="chain" id="PRO_5047336531" description="Ice-binding protein C-terminal domain-containing protein" evidence="1">
    <location>
        <begin position="27"/>
        <end position="305"/>
    </location>
</feature>
<reference evidence="3 4" key="1">
    <citation type="submission" date="2023-07" db="EMBL/GenBank/DDBJ databases">
        <title>Sorghum-associated microbial communities from plants grown in Nebraska, USA.</title>
        <authorList>
            <person name="Schachtman D."/>
        </authorList>
    </citation>
    <scope>NUCLEOTIDE SEQUENCE [LARGE SCALE GENOMIC DNA]</scope>
    <source>
        <strain evidence="3 4">BE314</strain>
    </source>
</reference>
<name>A0ABU1YQB7_ROSSA</name>
<evidence type="ECO:0000313" key="3">
    <source>
        <dbReference type="EMBL" id="MDR7271051.1"/>
    </source>
</evidence>
<protein>
    <recommendedName>
        <fullName evidence="2">Ice-binding protein C-terminal domain-containing protein</fullName>
    </recommendedName>
</protein>
<dbReference type="Proteomes" id="UP001180453">
    <property type="component" value="Unassembled WGS sequence"/>
</dbReference>